<protein>
    <submittedName>
        <fullName evidence="1 2">Uncharacterized protein</fullName>
    </submittedName>
</protein>
<evidence type="ECO:0000313" key="1">
    <source>
        <dbReference type="EMBL" id="PNT76927.1"/>
    </source>
</evidence>
<reference evidence="1 2" key="1">
    <citation type="journal article" date="2010" name="Nature">
        <title>Genome sequencing and analysis of the model grass Brachypodium distachyon.</title>
        <authorList>
            <consortium name="International Brachypodium Initiative"/>
        </authorList>
    </citation>
    <scope>NUCLEOTIDE SEQUENCE [LARGE SCALE GENOMIC DNA]</scope>
    <source>
        <strain evidence="1 2">Bd21</strain>
    </source>
</reference>
<dbReference type="STRING" id="15368.A0A2K2DRL8"/>
<reference evidence="2" key="3">
    <citation type="submission" date="2018-08" db="UniProtKB">
        <authorList>
            <consortium name="EnsemblPlants"/>
        </authorList>
    </citation>
    <scope>IDENTIFICATION</scope>
    <source>
        <strain evidence="2">cv. Bd21</strain>
    </source>
</reference>
<dbReference type="Proteomes" id="UP000008810">
    <property type="component" value="Chromosome 1"/>
</dbReference>
<gene>
    <name evidence="1" type="ORF">BRADI_1g55751v3</name>
</gene>
<evidence type="ECO:0000313" key="3">
    <source>
        <dbReference type="Proteomes" id="UP000008810"/>
    </source>
</evidence>
<reference evidence="1" key="2">
    <citation type="submission" date="2017-06" db="EMBL/GenBank/DDBJ databases">
        <title>WGS assembly of Brachypodium distachyon.</title>
        <authorList>
            <consortium name="The International Brachypodium Initiative"/>
            <person name="Lucas S."/>
            <person name="Harmon-Smith M."/>
            <person name="Lail K."/>
            <person name="Tice H."/>
            <person name="Grimwood J."/>
            <person name="Bruce D."/>
            <person name="Barry K."/>
            <person name="Shu S."/>
            <person name="Lindquist E."/>
            <person name="Wang M."/>
            <person name="Pitluck S."/>
            <person name="Vogel J.P."/>
            <person name="Garvin D.F."/>
            <person name="Mockler T.C."/>
            <person name="Schmutz J."/>
            <person name="Rokhsar D."/>
            <person name="Bevan M.W."/>
        </authorList>
    </citation>
    <scope>NUCLEOTIDE SEQUENCE</scope>
    <source>
        <strain evidence="1">Bd21</strain>
    </source>
</reference>
<dbReference type="OrthoDB" id="10260712at2759"/>
<dbReference type="EMBL" id="CM000880">
    <property type="protein sequence ID" value="PNT76927.1"/>
    <property type="molecule type" value="Genomic_DNA"/>
</dbReference>
<name>A0A2K2DRL8_BRADI</name>
<dbReference type="InParanoid" id="A0A2K2DRL8"/>
<keyword evidence="3" id="KW-1185">Reference proteome</keyword>
<organism evidence="1">
    <name type="scientific">Brachypodium distachyon</name>
    <name type="common">Purple false brome</name>
    <name type="synonym">Trachynia distachya</name>
    <dbReference type="NCBI Taxonomy" id="15368"/>
    <lineage>
        <taxon>Eukaryota</taxon>
        <taxon>Viridiplantae</taxon>
        <taxon>Streptophyta</taxon>
        <taxon>Embryophyta</taxon>
        <taxon>Tracheophyta</taxon>
        <taxon>Spermatophyta</taxon>
        <taxon>Magnoliopsida</taxon>
        <taxon>Liliopsida</taxon>
        <taxon>Poales</taxon>
        <taxon>Poaceae</taxon>
        <taxon>BOP clade</taxon>
        <taxon>Pooideae</taxon>
        <taxon>Stipodae</taxon>
        <taxon>Brachypodieae</taxon>
        <taxon>Brachypodium</taxon>
    </lineage>
</organism>
<proteinExistence type="predicted"/>
<dbReference type="EnsemblPlants" id="PNT76927">
    <property type="protein sequence ID" value="PNT76927"/>
    <property type="gene ID" value="BRADI_1g55751v3"/>
</dbReference>
<accession>A0A2K2DRL8</accession>
<evidence type="ECO:0000313" key="2">
    <source>
        <dbReference type="EnsemblPlants" id="PNT76927"/>
    </source>
</evidence>
<dbReference type="AlphaFoldDB" id="A0A2K2DRL8"/>
<sequence length="90" mass="9272">MDFALADAPSGLCLSHVTDALPRPHPALSIGNVGTRRGPADTVVKGEARRVPYLDELSVLPCAGNDAFGPDAVGDLALALEACLMKCVEA</sequence>
<dbReference type="Gramene" id="PNT76927">
    <property type="protein sequence ID" value="PNT76927"/>
    <property type="gene ID" value="BRADI_1g55751v3"/>
</dbReference>